<name>A0ABS5ZAD9_9GAMM</name>
<keyword evidence="3" id="KW-1185">Reference proteome</keyword>
<dbReference type="InterPro" id="IPR009506">
    <property type="entry name" value="YjiS-like"/>
</dbReference>
<dbReference type="RefSeq" id="WP_215818885.1">
    <property type="nucleotide sequence ID" value="NZ_JAGSOY010000010.1"/>
</dbReference>
<dbReference type="EMBL" id="JAGSOY010000010">
    <property type="protein sequence ID" value="MBU2710718.1"/>
    <property type="molecule type" value="Genomic_DNA"/>
</dbReference>
<sequence length="56" mass="6774">MIVSKYIYYLTHHIKYWHIRSKTRKQLLQLTTHELKDVGISKKTALTEGNKPFWKT</sequence>
<dbReference type="Proteomes" id="UP000690515">
    <property type="component" value="Unassembled WGS sequence"/>
</dbReference>
<dbReference type="Pfam" id="PF06568">
    <property type="entry name" value="YjiS-like"/>
    <property type="match status" value="1"/>
</dbReference>
<reference evidence="2 3" key="1">
    <citation type="submission" date="2021-04" db="EMBL/GenBank/DDBJ databases">
        <authorList>
            <person name="Pira H."/>
            <person name="Risdian C."/>
            <person name="Wink J."/>
        </authorList>
    </citation>
    <scope>NUCLEOTIDE SEQUENCE [LARGE SCALE GENOMIC DNA]</scope>
    <source>
        <strain evidence="2 3">WH53</strain>
    </source>
</reference>
<evidence type="ECO:0000259" key="1">
    <source>
        <dbReference type="Pfam" id="PF06568"/>
    </source>
</evidence>
<gene>
    <name evidence="2" type="ORF">KCG35_06580</name>
</gene>
<comment type="caution">
    <text evidence="2">The sequence shown here is derived from an EMBL/GenBank/DDBJ whole genome shotgun (WGS) entry which is preliminary data.</text>
</comment>
<evidence type="ECO:0000313" key="2">
    <source>
        <dbReference type="EMBL" id="MBU2710718.1"/>
    </source>
</evidence>
<feature type="domain" description="YjiS-like" evidence="1">
    <location>
        <begin position="11"/>
        <end position="41"/>
    </location>
</feature>
<proteinExistence type="predicted"/>
<evidence type="ECO:0000313" key="3">
    <source>
        <dbReference type="Proteomes" id="UP000690515"/>
    </source>
</evidence>
<protein>
    <submittedName>
        <fullName evidence="2">DUF1127 domain-containing protein</fullName>
    </submittedName>
</protein>
<accession>A0ABS5ZAD9</accession>
<organism evidence="2 3">
    <name type="scientific">Zooshikella harenae</name>
    <dbReference type="NCBI Taxonomy" id="2827238"/>
    <lineage>
        <taxon>Bacteria</taxon>
        <taxon>Pseudomonadati</taxon>
        <taxon>Pseudomonadota</taxon>
        <taxon>Gammaproteobacteria</taxon>
        <taxon>Oceanospirillales</taxon>
        <taxon>Zooshikellaceae</taxon>
        <taxon>Zooshikella</taxon>
    </lineage>
</organism>